<dbReference type="InterPro" id="IPR007820">
    <property type="entry name" value="AbrB_fam"/>
</dbReference>
<keyword evidence="1" id="KW-0812">Transmembrane</keyword>
<sequence>MEPVFPGLLPFCGALVIGILAAHLCTWLKSPLPWMIGPLLATAAACMSGCRLVCPVQGRQAGQWVIGTALGLYFTPAVLKILSAYLGYIAAGVIFALSLGIACAWLLHRITGVDRKTAFFAMAIGGASEMAVQGEQHGAQMDRIAAAHSLRIMLVVIALPFALKFWGVHGLDPFLPATRQVHLPGLAGLILLTACLGYVLQRRQAPNAWVLGPLIMSTGLTACDIQLSALPQWIINGGQLLIGVSLGTRFTPAFLRAAPRYLGGVALCSVAAILLAAGFGFVLAQLSGIHPATAILATSPGGIAEMALTAKTLELGVPIVTAFHVVRMAVLVLVIGPLFSFLSARGFNDTH</sequence>
<dbReference type="GO" id="GO:0010468">
    <property type="term" value="P:regulation of gene expression"/>
    <property type="evidence" value="ECO:0007669"/>
    <property type="project" value="InterPro"/>
</dbReference>
<keyword evidence="3" id="KW-1185">Reference proteome</keyword>
<feature type="transmembrane region" description="Helical" evidence="1">
    <location>
        <begin position="262"/>
        <end position="284"/>
    </location>
</feature>
<feature type="transmembrane region" description="Helical" evidence="1">
    <location>
        <begin position="31"/>
        <end position="54"/>
    </location>
</feature>
<dbReference type="AlphaFoldDB" id="A0A3A3G7D7"/>
<gene>
    <name evidence="2" type="ORF">D3878_14260</name>
</gene>
<dbReference type="GO" id="GO:0016020">
    <property type="term" value="C:membrane"/>
    <property type="evidence" value="ECO:0007669"/>
    <property type="project" value="InterPro"/>
</dbReference>
<dbReference type="Pfam" id="PF05145">
    <property type="entry name" value="AbrB"/>
    <property type="match status" value="1"/>
</dbReference>
<keyword evidence="1" id="KW-1133">Transmembrane helix</keyword>
<dbReference type="InterPro" id="IPR017516">
    <property type="entry name" value="AbrB_dup"/>
</dbReference>
<name>A0A3A3G7D7_9BURK</name>
<reference evidence="3" key="1">
    <citation type="submission" date="2018-09" db="EMBL/GenBank/DDBJ databases">
        <authorList>
            <person name="Zhu H."/>
        </authorList>
    </citation>
    <scope>NUCLEOTIDE SEQUENCE [LARGE SCALE GENOMIC DNA]</scope>
    <source>
        <strain evidence="3">K1S02-23</strain>
    </source>
</reference>
<feature type="transmembrane region" description="Helical" evidence="1">
    <location>
        <begin position="207"/>
        <end position="227"/>
    </location>
</feature>
<feature type="transmembrane region" description="Helical" evidence="1">
    <location>
        <begin position="61"/>
        <end position="79"/>
    </location>
</feature>
<dbReference type="PIRSF" id="PIRSF038991">
    <property type="entry name" value="Protein_AbrB"/>
    <property type="match status" value="1"/>
</dbReference>
<evidence type="ECO:0000256" key="1">
    <source>
        <dbReference type="SAM" id="Phobius"/>
    </source>
</evidence>
<dbReference type="PANTHER" id="PTHR38457">
    <property type="entry name" value="REGULATOR ABRB-RELATED"/>
    <property type="match status" value="1"/>
</dbReference>
<feature type="transmembrane region" description="Helical" evidence="1">
    <location>
        <begin position="233"/>
        <end position="250"/>
    </location>
</feature>
<dbReference type="NCBIfam" id="TIGR03082">
    <property type="entry name" value="Gneg_AbrB_dup"/>
    <property type="match status" value="2"/>
</dbReference>
<evidence type="ECO:0000313" key="3">
    <source>
        <dbReference type="Proteomes" id="UP000266327"/>
    </source>
</evidence>
<feature type="transmembrane region" description="Helical" evidence="1">
    <location>
        <begin position="150"/>
        <end position="169"/>
    </location>
</feature>
<dbReference type="PANTHER" id="PTHR38457:SF1">
    <property type="entry name" value="REGULATOR ABRB-RELATED"/>
    <property type="match status" value="1"/>
</dbReference>
<dbReference type="EMBL" id="QYUQ01000002">
    <property type="protein sequence ID" value="RJG04433.1"/>
    <property type="molecule type" value="Genomic_DNA"/>
</dbReference>
<evidence type="ECO:0000313" key="2">
    <source>
        <dbReference type="EMBL" id="RJG04433.1"/>
    </source>
</evidence>
<protein>
    <submittedName>
        <fullName evidence="2">AbrB family transcriptional regulator</fullName>
    </submittedName>
</protein>
<organism evidence="2 3">
    <name type="scientific">Noviherbaspirillum sedimenti</name>
    <dbReference type="NCBI Taxonomy" id="2320865"/>
    <lineage>
        <taxon>Bacteria</taxon>
        <taxon>Pseudomonadati</taxon>
        <taxon>Pseudomonadota</taxon>
        <taxon>Betaproteobacteria</taxon>
        <taxon>Burkholderiales</taxon>
        <taxon>Oxalobacteraceae</taxon>
        <taxon>Noviherbaspirillum</taxon>
    </lineage>
</organism>
<feature type="transmembrane region" description="Helical" evidence="1">
    <location>
        <begin position="181"/>
        <end position="200"/>
    </location>
</feature>
<keyword evidence="1" id="KW-0472">Membrane</keyword>
<accession>A0A3A3G7D7</accession>
<comment type="caution">
    <text evidence="2">The sequence shown here is derived from an EMBL/GenBank/DDBJ whole genome shotgun (WGS) entry which is preliminary data.</text>
</comment>
<feature type="transmembrane region" description="Helical" evidence="1">
    <location>
        <begin position="315"/>
        <end position="342"/>
    </location>
</feature>
<feature type="transmembrane region" description="Helical" evidence="1">
    <location>
        <begin position="85"/>
        <end position="107"/>
    </location>
</feature>
<proteinExistence type="predicted"/>
<dbReference type="Proteomes" id="UP000266327">
    <property type="component" value="Unassembled WGS sequence"/>
</dbReference>
<dbReference type="OrthoDB" id="8527964at2"/>